<dbReference type="EMBL" id="MK814642">
    <property type="protein sequence ID" value="QCI05831.1"/>
    <property type="molecule type" value="Genomic_DNA"/>
</dbReference>
<dbReference type="Gene3D" id="3.40.50.300">
    <property type="entry name" value="P-loop containing nucleotide triphosphate hydrolases"/>
    <property type="match status" value="1"/>
</dbReference>
<keyword evidence="9" id="KW-0934">Plastid</keyword>
<evidence type="ECO:0000256" key="2">
    <source>
        <dbReference type="ARBA" id="ARBA00022540"/>
    </source>
</evidence>
<dbReference type="InterPro" id="IPR000178">
    <property type="entry name" value="TF_IF2_bacterial-like"/>
</dbReference>
<comment type="function">
    <text evidence="6">One of the essential components for the initiation of protein synthesis. Protects formylmethionyl-tRNA from spontaneous hydrolysis and promotes its binding to the 30S ribosomal subunits. Also involved in the hydrolysis of GTP during the formation of the 70S ribosomal complex.</text>
</comment>
<feature type="domain" description="Tr-type G" evidence="8">
    <location>
        <begin position="204"/>
        <end position="381"/>
    </location>
</feature>
<evidence type="ECO:0000256" key="3">
    <source>
        <dbReference type="ARBA" id="ARBA00022741"/>
    </source>
</evidence>
<dbReference type="InterPro" id="IPR015760">
    <property type="entry name" value="TIF_IF2"/>
</dbReference>
<dbReference type="CDD" id="cd03692">
    <property type="entry name" value="mtIF2_IVc"/>
    <property type="match status" value="1"/>
</dbReference>
<dbReference type="Gene3D" id="2.40.30.10">
    <property type="entry name" value="Translation factors"/>
    <property type="match status" value="2"/>
</dbReference>
<geneLocation type="plastid" evidence="9"/>
<name>A0A4D6WSY5_9FLOR</name>
<dbReference type="FunFam" id="3.40.50.10050:FF:000001">
    <property type="entry name" value="Translation initiation factor IF-2"/>
    <property type="match status" value="1"/>
</dbReference>
<proteinExistence type="inferred from homology"/>
<dbReference type="Gene3D" id="3.40.50.10050">
    <property type="entry name" value="Translation initiation factor IF- 2, domain 3"/>
    <property type="match status" value="1"/>
</dbReference>
<dbReference type="SUPFAM" id="SSF52540">
    <property type="entry name" value="P-loop containing nucleoside triphosphate hydrolases"/>
    <property type="match status" value="1"/>
</dbReference>
<dbReference type="InterPro" id="IPR036925">
    <property type="entry name" value="TIF_IF2_dom3_sf"/>
</dbReference>
<dbReference type="AlphaFoldDB" id="A0A4D6WSY5"/>
<dbReference type="PANTHER" id="PTHR43381:SF5">
    <property type="entry name" value="TR-TYPE G DOMAIN-CONTAINING PROTEIN"/>
    <property type="match status" value="1"/>
</dbReference>
<dbReference type="InterPro" id="IPR000795">
    <property type="entry name" value="T_Tr_GTP-bd_dom"/>
</dbReference>
<dbReference type="GO" id="GO:0005525">
    <property type="term" value="F:GTP binding"/>
    <property type="evidence" value="ECO:0007669"/>
    <property type="project" value="UniProtKB-KW"/>
</dbReference>
<evidence type="ECO:0000256" key="6">
    <source>
        <dbReference type="ARBA" id="ARBA00025162"/>
    </source>
</evidence>
<dbReference type="SUPFAM" id="SSF52156">
    <property type="entry name" value="Initiation factor IF2/eIF5b, domain 3"/>
    <property type="match status" value="1"/>
</dbReference>
<dbReference type="Pfam" id="PF22042">
    <property type="entry name" value="EF-G_D2"/>
    <property type="match status" value="1"/>
</dbReference>
<dbReference type="InterPro" id="IPR005225">
    <property type="entry name" value="Small_GTP-bd"/>
</dbReference>
<protein>
    <recommendedName>
        <fullName evidence="7">Translation initiation factor IF-2, chloroplastic</fullName>
    </recommendedName>
</protein>
<dbReference type="InterPro" id="IPR006847">
    <property type="entry name" value="IF2_N"/>
</dbReference>
<reference evidence="9" key="1">
    <citation type="journal article" date="2019" name="Mol. Phylogenet. Evol.">
        <title>Morphological evolution and classification of the red algal order Ceramiales inferred using plastid phylogenomics.</title>
        <authorList>
            <person name="Diaz-Tapia P."/>
            <person name="Pasella M.M."/>
            <person name="Verbruggen H."/>
            <person name="Maggs C.A."/>
        </authorList>
    </citation>
    <scope>NUCLEOTIDE SEQUENCE</scope>
    <source>
        <strain evidence="9">PD2948_3</strain>
    </source>
</reference>
<evidence type="ECO:0000259" key="8">
    <source>
        <dbReference type="PROSITE" id="PS51722"/>
    </source>
</evidence>
<dbReference type="CDD" id="cd01887">
    <property type="entry name" value="IF2_eIF5B"/>
    <property type="match status" value="1"/>
</dbReference>
<dbReference type="InterPro" id="IPR023115">
    <property type="entry name" value="TIF_IF2_dom3"/>
</dbReference>
<evidence type="ECO:0000256" key="1">
    <source>
        <dbReference type="ARBA" id="ARBA00007733"/>
    </source>
</evidence>
<keyword evidence="5" id="KW-0342">GTP-binding</keyword>
<dbReference type="Pfam" id="PF11987">
    <property type="entry name" value="IF-2"/>
    <property type="match status" value="1"/>
</dbReference>
<reference evidence="9" key="2">
    <citation type="submission" date="2019-04" db="EMBL/GenBank/DDBJ databases">
        <authorList>
            <person name="Pasella M."/>
        </authorList>
    </citation>
    <scope>NUCLEOTIDE SEQUENCE</scope>
    <source>
        <strain evidence="9">PD2948_3</strain>
    </source>
</reference>
<dbReference type="GO" id="GO:0003924">
    <property type="term" value="F:GTPase activity"/>
    <property type="evidence" value="ECO:0007669"/>
    <property type="project" value="InterPro"/>
</dbReference>
<dbReference type="PRINTS" id="PR00315">
    <property type="entry name" value="ELONGATNFCT"/>
</dbReference>
<dbReference type="InterPro" id="IPR027417">
    <property type="entry name" value="P-loop_NTPase"/>
</dbReference>
<dbReference type="FunFam" id="3.40.50.300:FF:000019">
    <property type="entry name" value="Translation initiation factor IF-2"/>
    <property type="match status" value="1"/>
</dbReference>
<dbReference type="GO" id="GO:0005829">
    <property type="term" value="C:cytosol"/>
    <property type="evidence" value="ECO:0007669"/>
    <property type="project" value="TreeGrafter"/>
</dbReference>
<dbReference type="Pfam" id="PF04760">
    <property type="entry name" value="IF2_N"/>
    <property type="match status" value="1"/>
</dbReference>
<evidence type="ECO:0000256" key="5">
    <source>
        <dbReference type="ARBA" id="ARBA00023134"/>
    </source>
</evidence>
<dbReference type="NCBIfam" id="TIGR00487">
    <property type="entry name" value="IF-2"/>
    <property type="match status" value="1"/>
</dbReference>
<dbReference type="PROSITE" id="PS51722">
    <property type="entry name" value="G_TR_2"/>
    <property type="match status" value="1"/>
</dbReference>
<comment type="similarity">
    <text evidence="1">Belongs to the TRAFAC class translation factor GTPase superfamily. Classic translation factor GTPase family. IF-2 subfamily.</text>
</comment>
<accession>A0A4D6WSY5</accession>
<evidence type="ECO:0000313" key="9">
    <source>
        <dbReference type="EMBL" id="QCI05831.1"/>
    </source>
</evidence>
<gene>
    <name evidence="9" type="primary">infB</name>
</gene>
<evidence type="ECO:0000256" key="7">
    <source>
        <dbReference type="ARBA" id="ARBA00044105"/>
    </source>
</evidence>
<dbReference type="PANTHER" id="PTHR43381">
    <property type="entry name" value="TRANSLATION INITIATION FACTOR IF-2-RELATED"/>
    <property type="match status" value="1"/>
</dbReference>
<dbReference type="CDD" id="cd03702">
    <property type="entry name" value="IF2_mtIF2_II"/>
    <property type="match status" value="1"/>
</dbReference>
<dbReference type="SUPFAM" id="SSF50447">
    <property type="entry name" value="Translation proteins"/>
    <property type="match status" value="2"/>
</dbReference>
<sequence>MVNTFKIETIKPQVLLNDLNESVNNIQQKTLDSNVTFKFDKKSKVTVNHENSPDNRKKKGKINKKNRQIHSIQNDDIFLDNNNTFTQTANKLGKYRKKEKFKSSNINNINSSNDLSIINKDVVINIPLSIKELAEKLQLTDAEIITYLFLKGISVTINDVIDINLAKDVAKSYNFNVIDKLLEVESNNNIAINKLKNNVQRLYKRAPVVTIFGHVDHGKTTLLDAILKTNFVQQESGGITQSINGYEVEWLYNSLSYKLFFLDTPGHEAFSMMRLRGAKITDIALLVIAADDGLKPQTIESIQYILEMKLPYIVVINKVDKNDINILKVKEELVQSGIVCEEWGGDALVVEVSALMNQNIDLLLYNICSLSEKQNLMADPTSLAQGTVLESYLDKKQGIIANVVIQDGTLKIGDLIVAGNTEGKVKNLFDSKNNKITIAEPSSIVQVLGFSKLPNSGVLFQVFHNDKNIKNSINNFVKSSNEIVSKKLKLLNKRVVLDNQSFLKKFKLILKTNTQGTLEAILDALFKIPQTKVQLNVISSDTGNISSTDIELALATDALIIGFNIDVSNYINNLVKQNNLNLKVFNIIYDLIDYIEADMLNLIEPEYNYTFIGRALVQTVFNMNKGFAAGCIVQEGKLKKMCYIKVYSNDLIVYEGFLTSLKQVKNDVDEVLQQNECGVMCDYTKWQNLDVIEAFELNEKIKSL</sequence>
<dbReference type="GO" id="GO:0003743">
    <property type="term" value="F:translation initiation factor activity"/>
    <property type="evidence" value="ECO:0007669"/>
    <property type="project" value="UniProtKB-KW"/>
</dbReference>
<keyword evidence="2 9" id="KW-0396">Initiation factor</keyword>
<keyword evidence="4" id="KW-0648">Protein biosynthesis</keyword>
<evidence type="ECO:0000256" key="4">
    <source>
        <dbReference type="ARBA" id="ARBA00022917"/>
    </source>
</evidence>
<dbReference type="FunFam" id="2.40.30.10:FF:000008">
    <property type="entry name" value="Translation initiation factor IF-2"/>
    <property type="match status" value="1"/>
</dbReference>
<dbReference type="InterPro" id="IPR053905">
    <property type="entry name" value="EF-G-like_DII"/>
</dbReference>
<keyword evidence="3" id="KW-0547">Nucleotide-binding</keyword>
<organism evidence="9">
    <name type="scientific">Dasysiphonia japonica</name>
    <dbReference type="NCBI Taxonomy" id="2506492"/>
    <lineage>
        <taxon>Eukaryota</taxon>
        <taxon>Rhodophyta</taxon>
        <taxon>Florideophyceae</taxon>
        <taxon>Rhodymeniophycidae</taxon>
        <taxon>Ceramiales</taxon>
        <taxon>Dasyaceae</taxon>
        <taxon>Dasysiphonia</taxon>
    </lineage>
</organism>
<dbReference type="InterPro" id="IPR009000">
    <property type="entry name" value="Transl_B-barrel_sf"/>
</dbReference>
<dbReference type="Pfam" id="PF00009">
    <property type="entry name" value="GTP_EFTU"/>
    <property type="match status" value="1"/>
</dbReference>
<dbReference type="InterPro" id="IPR044145">
    <property type="entry name" value="IF2_II"/>
</dbReference>
<dbReference type="NCBIfam" id="TIGR00231">
    <property type="entry name" value="small_GTP"/>
    <property type="match status" value="1"/>
</dbReference>